<evidence type="ECO:0000256" key="2">
    <source>
        <dbReference type="SAM" id="MobiDB-lite"/>
    </source>
</evidence>
<protein>
    <recommendedName>
        <fullName evidence="5">CCHC-type domain-containing protein</fullName>
    </recommendedName>
</protein>
<organism evidence="3 4">
    <name type="scientific">Mytilus edulis</name>
    <name type="common">Blue mussel</name>
    <dbReference type="NCBI Taxonomy" id="6550"/>
    <lineage>
        <taxon>Eukaryota</taxon>
        <taxon>Metazoa</taxon>
        <taxon>Spiralia</taxon>
        <taxon>Lophotrochozoa</taxon>
        <taxon>Mollusca</taxon>
        <taxon>Bivalvia</taxon>
        <taxon>Autobranchia</taxon>
        <taxon>Pteriomorphia</taxon>
        <taxon>Mytilida</taxon>
        <taxon>Mytiloidea</taxon>
        <taxon>Mytilidae</taxon>
        <taxon>Mytilinae</taxon>
        <taxon>Mytilus</taxon>
    </lineage>
</organism>
<feature type="compositionally biased region" description="Acidic residues" evidence="2">
    <location>
        <begin position="386"/>
        <end position="412"/>
    </location>
</feature>
<gene>
    <name evidence="3" type="ORF">MEDL_2069</name>
</gene>
<sequence length="508" mass="58396">MSDYLTEEEIANMVKAFNDMEIRPSASSPEEFKTWLEEYKDDDDALDAYIPRISTFTGDDTNAARYDIWRYEVLCLVKNRFTHETIKMAIRKSLKGNAAVIPMRLGVDATIDDIIDRMDKKEHNLGPKKETTPEKKSPIKPKQQITTENKQIQQLTARINQLITEIQAMRQNSDESNKEQIRWRRRDTYQQPDETILHHPLYHNKRKTPRSETICWRCKQPGRYAIECTVRLDHSRKTVRALNLQQTFVMEHTTNSDYDTKLDPRLIGSANEVTVILNGLTTKALLDTGIDVLEEEVRPVPEPRKPVPKPRLRRNQPQKELPTKVISDVETVTDSEDESFVVMWNEPENEKETDVIVPSDDEIDTVPDEIDVPGNVDDDQVRTSEPDSDSVEDAQDADDELQTQDQNEENDEANSFVQDAPVEESEEAEEDEEDEEEETSDNVVRRSTRTKISTATTKYKDFVAKSAQKTNWMIRAEYLKSAASSGIFSKYGDDVSKAMLQLITKSDD</sequence>
<proteinExistence type="predicted"/>
<feature type="compositionally biased region" description="Acidic residues" evidence="2">
    <location>
        <begin position="421"/>
        <end position="440"/>
    </location>
</feature>
<feature type="region of interest" description="Disordered" evidence="2">
    <location>
        <begin position="344"/>
        <end position="448"/>
    </location>
</feature>
<feature type="coiled-coil region" evidence="1">
    <location>
        <begin position="145"/>
        <end position="179"/>
    </location>
</feature>
<dbReference type="EMBL" id="CAJPWZ010000139">
    <property type="protein sequence ID" value="CAG2186524.1"/>
    <property type="molecule type" value="Genomic_DNA"/>
</dbReference>
<keyword evidence="1" id="KW-0175">Coiled coil</keyword>
<feature type="compositionally biased region" description="Basic and acidic residues" evidence="2">
    <location>
        <begin position="120"/>
        <end position="137"/>
    </location>
</feature>
<dbReference type="OrthoDB" id="10063881at2759"/>
<keyword evidence="4" id="KW-1185">Reference proteome</keyword>
<dbReference type="AlphaFoldDB" id="A0A8S3PS00"/>
<name>A0A8S3PS00_MYTED</name>
<evidence type="ECO:0000256" key="1">
    <source>
        <dbReference type="SAM" id="Coils"/>
    </source>
</evidence>
<comment type="caution">
    <text evidence="3">The sequence shown here is derived from an EMBL/GenBank/DDBJ whole genome shotgun (WGS) entry which is preliminary data.</text>
</comment>
<evidence type="ECO:0000313" key="3">
    <source>
        <dbReference type="EMBL" id="CAG2186524.1"/>
    </source>
</evidence>
<dbReference type="Proteomes" id="UP000683360">
    <property type="component" value="Unassembled WGS sequence"/>
</dbReference>
<feature type="region of interest" description="Disordered" evidence="2">
    <location>
        <begin position="297"/>
        <end position="322"/>
    </location>
</feature>
<feature type="compositionally biased region" description="Basic residues" evidence="2">
    <location>
        <begin position="306"/>
        <end position="316"/>
    </location>
</feature>
<evidence type="ECO:0000313" key="4">
    <source>
        <dbReference type="Proteomes" id="UP000683360"/>
    </source>
</evidence>
<accession>A0A8S3PS00</accession>
<evidence type="ECO:0008006" key="5">
    <source>
        <dbReference type="Google" id="ProtNLM"/>
    </source>
</evidence>
<feature type="region of interest" description="Disordered" evidence="2">
    <location>
        <begin position="120"/>
        <end position="145"/>
    </location>
</feature>
<feature type="compositionally biased region" description="Acidic residues" evidence="2">
    <location>
        <begin position="359"/>
        <end position="371"/>
    </location>
</feature>
<reference evidence="3" key="1">
    <citation type="submission" date="2021-03" db="EMBL/GenBank/DDBJ databases">
        <authorList>
            <person name="Bekaert M."/>
        </authorList>
    </citation>
    <scope>NUCLEOTIDE SEQUENCE</scope>
</reference>